<keyword evidence="3" id="KW-1185">Reference proteome</keyword>
<gene>
    <name evidence="1" type="ORF">SS50377_10137</name>
    <name evidence="2" type="ORF">SS50377_20684</name>
</gene>
<dbReference type="EMBL" id="AUWU02000001">
    <property type="protein sequence ID" value="KAH0577333.1"/>
    <property type="molecule type" value="Genomic_DNA"/>
</dbReference>
<dbReference type="VEuPathDB" id="GiardiaDB:SS50377_20684"/>
<protein>
    <submittedName>
        <fullName evidence="1">Uncharacterized protein</fullName>
    </submittedName>
</protein>
<evidence type="ECO:0000313" key="3">
    <source>
        <dbReference type="Proteomes" id="UP000018208"/>
    </source>
</evidence>
<evidence type="ECO:0000313" key="2">
    <source>
        <dbReference type="EMBL" id="KAH0577333.1"/>
    </source>
</evidence>
<proteinExistence type="predicted"/>
<evidence type="ECO:0000313" key="1">
    <source>
        <dbReference type="EMBL" id="EST49533.1"/>
    </source>
</evidence>
<sequence length="109" mass="12482">MGCGGSFIEEYEAVAKDAQREKLPPWMREPLQKSTEGVQLYLQIQEEEFIDFDILEAIGKLDTDMRDSGRSAIWNPGKGTQNFDTQSYEKVDKNLFNIQENLSDEQGTE</sequence>
<reference evidence="1 2" key="1">
    <citation type="journal article" date="2014" name="PLoS Genet.">
        <title>The Genome of Spironucleus salmonicida Highlights a Fish Pathogen Adapted to Fluctuating Environments.</title>
        <authorList>
            <person name="Xu F."/>
            <person name="Jerlstrom-Hultqvist J."/>
            <person name="Einarsson E."/>
            <person name="Astvaldsson A."/>
            <person name="Svard S.G."/>
            <person name="Andersson J.O."/>
        </authorList>
    </citation>
    <scope>NUCLEOTIDE SEQUENCE</scope>
    <source>
        <strain evidence="2">ATCC 50377</strain>
    </source>
</reference>
<dbReference type="EMBL" id="KI545949">
    <property type="protein sequence ID" value="EST49533.1"/>
    <property type="molecule type" value="Genomic_DNA"/>
</dbReference>
<accession>V6LZ28</accession>
<dbReference type="AlphaFoldDB" id="V6LZ28"/>
<name>V6LZ28_9EUKA</name>
<reference evidence="2" key="2">
    <citation type="submission" date="2020-12" db="EMBL/GenBank/DDBJ databases">
        <title>New Spironucleus salmonicida genome in near-complete chromosomes.</title>
        <authorList>
            <person name="Xu F."/>
            <person name="Kurt Z."/>
            <person name="Jimenez-Gonzalez A."/>
            <person name="Astvaldsson A."/>
            <person name="Andersson J.O."/>
            <person name="Svard S.G."/>
        </authorList>
    </citation>
    <scope>NUCLEOTIDE SEQUENCE</scope>
    <source>
        <strain evidence="2">ATCC 50377</strain>
    </source>
</reference>
<organism evidence="1">
    <name type="scientific">Spironucleus salmonicida</name>
    <dbReference type="NCBI Taxonomy" id="348837"/>
    <lineage>
        <taxon>Eukaryota</taxon>
        <taxon>Metamonada</taxon>
        <taxon>Diplomonadida</taxon>
        <taxon>Hexamitidae</taxon>
        <taxon>Hexamitinae</taxon>
        <taxon>Spironucleus</taxon>
    </lineage>
</organism>
<dbReference type="Proteomes" id="UP000018208">
    <property type="component" value="Unassembled WGS sequence"/>
</dbReference>